<name>A0A8W8P3H6_MAGGI</name>
<feature type="signal peptide" evidence="1">
    <location>
        <begin position="1"/>
        <end position="37"/>
    </location>
</feature>
<proteinExistence type="predicted"/>
<reference evidence="2" key="1">
    <citation type="submission" date="2022-08" db="UniProtKB">
        <authorList>
            <consortium name="EnsemblMetazoa"/>
        </authorList>
    </citation>
    <scope>IDENTIFICATION</scope>
    <source>
        <strain evidence="2">05x7-T-G4-1.051#20</strain>
    </source>
</reference>
<accession>A0A8W8P3H6</accession>
<evidence type="ECO:0000256" key="1">
    <source>
        <dbReference type="SAM" id="SignalP"/>
    </source>
</evidence>
<dbReference type="AlphaFoldDB" id="A0A8W8P3H6"/>
<evidence type="ECO:0008006" key="4">
    <source>
        <dbReference type="Google" id="ProtNLM"/>
    </source>
</evidence>
<sequence>MTYIDVWTQNPITLSQENKMLLLVLSMVWLKAIGSLSQTVCQDGCCETDSRCTDFEYIMTACLDPVQATTCPVTCKTCPPQTTATTTVTTSGPCHDTNPQCFEFSFIISGCSDPDQAKLCPQMCGLCSPTSSSEVTTALPMTTAAATTMATTQAAFVCEDKDDRCVDFEFLLTACLDSELAKTCPKMCNVCPASTQQPQETATTEITTVLTTTSATTTTIAKPCHDTDPQCFDFNFIMTGCADSEKAKLCPQMCGLCTETTTTKTTPTSTTTIPLTTTTAVACVDTDPRCFEFDFIIAACADPNQSRICPRMCQLCDASSK</sequence>
<evidence type="ECO:0000313" key="2">
    <source>
        <dbReference type="EnsemblMetazoa" id="G9806.1:cds"/>
    </source>
</evidence>
<evidence type="ECO:0000313" key="3">
    <source>
        <dbReference type="Proteomes" id="UP000005408"/>
    </source>
</evidence>
<dbReference type="Proteomes" id="UP000005408">
    <property type="component" value="Unassembled WGS sequence"/>
</dbReference>
<keyword evidence="3" id="KW-1185">Reference proteome</keyword>
<feature type="chain" id="PRO_5036456348" description="ShKT domain-containing protein" evidence="1">
    <location>
        <begin position="38"/>
        <end position="321"/>
    </location>
</feature>
<organism evidence="2 3">
    <name type="scientific">Magallana gigas</name>
    <name type="common">Pacific oyster</name>
    <name type="synonym">Crassostrea gigas</name>
    <dbReference type="NCBI Taxonomy" id="29159"/>
    <lineage>
        <taxon>Eukaryota</taxon>
        <taxon>Metazoa</taxon>
        <taxon>Spiralia</taxon>
        <taxon>Lophotrochozoa</taxon>
        <taxon>Mollusca</taxon>
        <taxon>Bivalvia</taxon>
        <taxon>Autobranchia</taxon>
        <taxon>Pteriomorphia</taxon>
        <taxon>Ostreida</taxon>
        <taxon>Ostreoidea</taxon>
        <taxon>Ostreidae</taxon>
        <taxon>Magallana</taxon>
    </lineage>
</organism>
<protein>
    <recommendedName>
        <fullName evidence="4">ShKT domain-containing protein</fullName>
    </recommendedName>
</protein>
<keyword evidence="1" id="KW-0732">Signal</keyword>
<dbReference type="EnsemblMetazoa" id="G9806.1">
    <property type="protein sequence ID" value="G9806.1:cds"/>
    <property type="gene ID" value="G9806"/>
</dbReference>